<comment type="subcellular location">
    <subcellularLocation>
        <location evidence="2">Cell membrane</location>
    </subcellularLocation>
</comment>
<dbReference type="PROSITE" id="PS50109">
    <property type="entry name" value="HIS_KIN"/>
    <property type="match status" value="1"/>
</dbReference>
<organism evidence="15 16">
    <name type="scientific">Actinomadura viridis</name>
    <dbReference type="NCBI Taxonomy" id="58110"/>
    <lineage>
        <taxon>Bacteria</taxon>
        <taxon>Bacillati</taxon>
        <taxon>Actinomycetota</taxon>
        <taxon>Actinomycetes</taxon>
        <taxon>Streptosporangiales</taxon>
        <taxon>Thermomonosporaceae</taxon>
        <taxon>Actinomadura</taxon>
    </lineage>
</organism>
<dbReference type="Gene3D" id="3.30.565.10">
    <property type="entry name" value="Histidine kinase-like ATPase, C-terminal domain"/>
    <property type="match status" value="1"/>
</dbReference>
<evidence type="ECO:0000256" key="11">
    <source>
        <dbReference type="SAM" id="MobiDB-lite"/>
    </source>
</evidence>
<keyword evidence="10 12" id="KW-0472">Membrane</keyword>
<evidence type="ECO:0000256" key="1">
    <source>
        <dbReference type="ARBA" id="ARBA00000085"/>
    </source>
</evidence>
<evidence type="ECO:0000313" key="15">
    <source>
        <dbReference type="EMBL" id="MBG6090750.1"/>
    </source>
</evidence>
<dbReference type="Gene3D" id="6.10.340.10">
    <property type="match status" value="1"/>
</dbReference>
<dbReference type="PROSITE" id="PS50885">
    <property type="entry name" value="HAMP"/>
    <property type="match status" value="1"/>
</dbReference>
<dbReference type="Gene3D" id="1.10.287.130">
    <property type="match status" value="1"/>
</dbReference>
<keyword evidence="7 15" id="KW-0418">Kinase</keyword>
<gene>
    <name evidence="15" type="ORF">IW256_004863</name>
</gene>
<reference evidence="15" key="1">
    <citation type="submission" date="2020-11" db="EMBL/GenBank/DDBJ databases">
        <title>Sequencing the genomes of 1000 actinobacteria strains.</title>
        <authorList>
            <person name="Klenk H.-P."/>
        </authorList>
    </citation>
    <scope>NUCLEOTIDE SEQUENCE</scope>
    <source>
        <strain evidence="15">DSM 43175</strain>
    </source>
</reference>
<dbReference type="EMBL" id="JADOUA010000001">
    <property type="protein sequence ID" value="MBG6090750.1"/>
    <property type="molecule type" value="Genomic_DNA"/>
</dbReference>
<dbReference type="InterPro" id="IPR003594">
    <property type="entry name" value="HATPase_dom"/>
</dbReference>
<dbReference type="Pfam" id="PF02518">
    <property type="entry name" value="HATPase_c"/>
    <property type="match status" value="1"/>
</dbReference>
<evidence type="ECO:0000259" key="14">
    <source>
        <dbReference type="PROSITE" id="PS50885"/>
    </source>
</evidence>
<evidence type="ECO:0000256" key="4">
    <source>
        <dbReference type="ARBA" id="ARBA00022553"/>
    </source>
</evidence>
<evidence type="ECO:0000313" key="16">
    <source>
        <dbReference type="Proteomes" id="UP000614047"/>
    </source>
</evidence>
<dbReference type="InterPro" id="IPR005467">
    <property type="entry name" value="His_kinase_dom"/>
</dbReference>
<keyword evidence="16" id="KW-1185">Reference proteome</keyword>
<dbReference type="RefSeq" id="WP_197013172.1">
    <property type="nucleotide sequence ID" value="NZ_BAABES010000011.1"/>
</dbReference>
<evidence type="ECO:0000256" key="12">
    <source>
        <dbReference type="SAM" id="Phobius"/>
    </source>
</evidence>
<evidence type="ECO:0000256" key="2">
    <source>
        <dbReference type="ARBA" id="ARBA00004236"/>
    </source>
</evidence>
<dbReference type="AlphaFoldDB" id="A0A931DP66"/>
<comment type="caution">
    <text evidence="15">The sequence shown here is derived from an EMBL/GenBank/DDBJ whole genome shotgun (WGS) entry which is preliminary data.</text>
</comment>
<dbReference type="PANTHER" id="PTHR45436:SF5">
    <property type="entry name" value="SENSOR HISTIDINE KINASE TRCS"/>
    <property type="match status" value="1"/>
</dbReference>
<dbReference type="Proteomes" id="UP000614047">
    <property type="component" value="Unassembled WGS sequence"/>
</dbReference>
<dbReference type="InterPro" id="IPR036890">
    <property type="entry name" value="HATPase_C_sf"/>
</dbReference>
<evidence type="ECO:0000256" key="6">
    <source>
        <dbReference type="ARBA" id="ARBA00022692"/>
    </source>
</evidence>
<dbReference type="SUPFAM" id="SSF158472">
    <property type="entry name" value="HAMP domain-like"/>
    <property type="match status" value="1"/>
</dbReference>
<dbReference type="SMART" id="SM00304">
    <property type="entry name" value="HAMP"/>
    <property type="match status" value="1"/>
</dbReference>
<evidence type="ECO:0000259" key="13">
    <source>
        <dbReference type="PROSITE" id="PS50109"/>
    </source>
</evidence>
<dbReference type="GO" id="GO:0000155">
    <property type="term" value="F:phosphorelay sensor kinase activity"/>
    <property type="evidence" value="ECO:0007669"/>
    <property type="project" value="InterPro"/>
</dbReference>
<dbReference type="Pfam" id="PF00512">
    <property type="entry name" value="HisKA"/>
    <property type="match status" value="1"/>
</dbReference>
<keyword evidence="8 12" id="KW-1133">Transmembrane helix</keyword>
<dbReference type="InterPro" id="IPR050428">
    <property type="entry name" value="TCS_sensor_his_kinase"/>
</dbReference>
<feature type="domain" description="Histidine kinase" evidence="13">
    <location>
        <begin position="192"/>
        <end position="407"/>
    </location>
</feature>
<dbReference type="SUPFAM" id="SSF55874">
    <property type="entry name" value="ATPase domain of HSP90 chaperone/DNA topoisomerase II/histidine kinase"/>
    <property type="match status" value="1"/>
</dbReference>
<dbReference type="InterPro" id="IPR003661">
    <property type="entry name" value="HisK_dim/P_dom"/>
</dbReference>
<dbReference type="SMART" id="SM00388">
    <property type="entry name" value="HisKA"/>
    <property type="match status" value="1"/>
</dbReference>
<dbReference type="SUPFAM" id="SSF47384">
    <property type="entry name" value="Homodimeric domain of signal transducing histidine kinase"/>
    <property type="match status" value="1"/>
</dbReference>
<evidence type="ECO:0000256" key="3">
    <source>
        <dbReference type="ARBA" id="ARBA00012438"/>
    </source>
</evidence>
<feature type="transmembrane region" description="Helical" evidence="12">
    <location>
        <begin position="110"/>
        <end position="129"/>
    </location>
</feature>
<feature type="domain" description="HAMP" evidence="14">
    <location>
        <begin position="131"/>
        <end position="184"/>
    </location>
</feature>
<dbReference type="InterPro" id="IPR003660">
    <property type="entry name" value="HAMP_dom"/>
</dbReference>
<accession>A0A931DP66</accession>
<sequence length="445" mass="48614">MRPRPRFRRPPRLRPPAGTRLPAFAHSIRFRLTVMYSTLLFVLTALVLGGIYGAVAARTDAEPITETARADKIYRFPDGSTTKLGEVEVVKVQQVERAVNYETQQALQHYSLLMLAGLFVASLGIGWVLSGRALKPVRAIARTAAEIQATDLSRRIRLTGPKDELRYLADTIDSMLDRLDAAFAAQRQLIDDASHELRSPLAIIRANLDTVLIAPDAEDADRRRAVQVVDRATTRMTRLVEDLLATARRSAPAFHDTDVDLAVVAREAAEEFDSLAASRRLTIDRELRRGLTLIGDHDALRRAAGNLLSNAVRLAPAGSRITVAADRAGGWQWLAVKDAGPGIGRDEQDRVFDRFWRGPEARRSPDRRTGLGLAIVRHIVEAHGGHVRLFSAPDVGSTFVLWFPVAGGNGGAPQAPPETDPLAERTGPVPPVRAGARPPGDPSSR</sequence>
<keyword evidence="9" id="KW-0902">Two-component regulatory system</keyword>
<keyword evidence="6 12" id="KW-0812">Transmembrane</keyword>
<dbReference type="InterPro" id="IPR004358">
    <property type="entry name" value="Sig_transdc_His_kin-like_C"/>
</dbReference>
<proteinExistence type="predicted"/>
<dbReference type="InterPro" id="IPR036097">
    <property type="entry name" value="HisK_dim/P_sf"/>
</dbReference>
<evidence type="ECO:0000256" key="7">
    <source>
        <dbReference type="ARBA" id="ARBA00022777"/>
    </source>
</evidence>
<dbReference type="CDD" id="cd06225">
    <property type="entry name" value="HAMP"/>
    <property type="match status" value="1"/>
</dbReference>
<protein>
    <recommendedName>
        <fullName evidence="3">histidine kinase</fullName>
        <ecNumber evidence="3">2.7.13.3</ecNumber>
    </recommendedName>
</protein>
<evidence type="ECO:0000256" key="10">
    <source>
        <dbReference type="ARBA" id="ARBA00023136"/>
    </source>
</evidence>
<dbReference type="PANTHER" id="PTHR45436">
    <property type="entry name" value="SENSOR HISTIDINE KINASE YKOH"/>
    <property type="match status" value="1"/>
</dbReference>
<feature type="region of interest" description="Disordered" evidence="11">
    <location>
        <begin position="409"/>
        <end position="445"/>
    </location>
</feature>
<evidence type="ECO:0000256" key="9">
    <source>
        <dbReference type="ARBA" id="ARBA00023012"/>
    </source>
</evidence>
<dbReference type="PRINTS" id="PR00344">
    <property type="entry name" value="BCTRLSENSOR"/>
</dbReference>
<dbReference type="GO" id="GO:0005886">
    <property type="term" value="C:plasma membrane"/>
    <property type="evidence" value="ECO:0007669"/>
    <property type="project" value="UniProtKB-SubCell"/>
</dbReference>
<keyword evidence="4" id="KW-0597">Phosphoprotein</keyword>
<evidence type="ECO:0000256" key="8">
    <source>
        <dbReference type="ARBA" id="ARBA00022989"/>
    </source>
</evidence>
<dbReference type="EC" id="2.7.13.3" evidence="3"/>
<dbReference type="CDD" id="cd00082">
    <property type="entry name" value="HisKA"/>
    <property type="match status" value="1"/>
</dbReference>
<dbReference type="CDD" id="cd00075">
    <property type="entry name" value="HATPase"/>
    <property type="match status" value="1"/>
</dbReference>
<dbReference type="Pfam" id="PF00672">
    <property type="entry name" value="HAMP"/>
    <property type="match status" value="1"/>
</dbReference>
<name>A0A931DP66_9ACTN</name>
<comment type="catalytic activity">
    <reaction evidence="1">
        <text>ATP + protein L-histidine = ADP + protein N-phospho-L-histidine.</text>
        <dbReference type="EC" id="2.7.13.3"/>
    </reaction>
</comment>
<evidence type="ECO:0000256" key="5">
    <source>
        <dbReference type="ARBA" id="ARBA00022679"/>
    </source>
</evidence>
<keyword evidence="5" id="KW-0808">Transferase</keyword>
<dbReference type="SMART" id="SM00387">
    <property type="entry name" value="HATPase_c"/>
    <property type="match status" value="1"/>
</dbReference>
<dbReference type="FunFam" id="3.30.565.10:FF:000006">
    <property type="entry name" value="Sensor histidine kinase WalK"/>
    <property type="match status" value="1"/>
</dbReference>